<sequence>MAEPLLLVVMGVSASGKSTLARRLAERLGLPFIEGDTCHPPENIAWMEAGHPLDDEMRKPFLKAVGEALRTGRKDGTGACVAASVLKHAYRDQVRQAAGSHVTFVHLAPDADTLRERISGRTGHFMPPSLLDSQLATLEPLEPDEDGLTLSDLAPAEAHVETTLDWLRRSGAQIPHR</sequence>
<evidence type="ECO:0000313" key="10">
    <source>
        <dbReference type="EMBL" id="MDT0681890.1"/>
    </source>
</evidence>
<comment type="similarity">
    <text evidence="2 9">Belongs to the gluconokinase GntK/GntV family.</text>
</comment>
<dbReference type="EMBL" id="JAVRHL010000001">
    <property type="protein sequence ID" value="MDT0681890.1"/>
    <property type="molecule type" value="Genomic_DNA"/>
</dbReference>
<evidence type="ECO:0000256" key="5">
    <source>
        <dbReference type="ARBA" id="ARBA00022741"/>
    </source>
</evidence>
<dbReference type="Gene3D" id="3.40.50.300">
    <property type="entry name" value="P-loop containing nucleotide triphosphate hydrolases"/>
    <property type="match status" value="1"/>
</dbReference>
<evidence type="ECO:0000256" key="3">
    <source>
        <dbReference type="ARBA" id="ARBA00012054"/>
    </source>
</evidence>
<evidence type="ECO:0000256" key="1">
    <source>
        <dbReference type="ARBA" id="ARBA00004761"/>
    </source>
</evidence>
<evidence type="ECO:0000256" key="6">
    <source>
        <dbReference type="ARBA" id="ARBA00022777"/>
    </source>
</evidence>
<evidence type="ECO:0000256" key="4">
    <source>
        <dbReference type="ARBA" id="ARBA00022679"/>
    </source>
</evidence>
<keyword evidence="7 9" id="KW-0067">ATP-binding</keyword>
<dbReference type="Pfam" id="PF13671">
    <property type="entry name" value="AAA_33"/>
    <property type="match status" value="1"/>
</dbReference>
<evidence type="ECO:0000256" key="8">
    <source>
        <dbReference type="ARBA" id="ARBA00048090"/>
    </source>
</evidence>
<name>A0ABU3DDT9_9RHOB</name>
<dbReference type="PANTHER" id="PTHR43442">
    <property type="entry name" value="GLUCONOKINASE-RELATED"/>
    <property type="match status" value="1"/>
</dbReference>
<dbReference type="RefSeq" id="WP_311689643.1">
    <property type="nucleotide sequence ID" value="NZ_JAVRHL010000001.1"/>
</dbReference>
<gene>
    <name evidence="10" type="ORF">RM543_04265</name>
</gene>
<comment type="catalytic activity">
    <reaction evidence="8 9">
        <text>D-gluconate + ATP = 6-phospho-D-gluconate + ADP + H(+)</text>
        <dbReference type="Rhea" id="RHEA:19433"/>
        <dbReference type="ChEBI" id="CHEBI:15378"/>
        <dbReference type="ChEBI" id="CHEBI:18391"/>
        <dbReference type="ChEBI" id="CHEBI:30616"/>
        <dbReference type="ChEBI" id="CHEBI:58759"/>
        <dbReference type="ChEBI" id="CHEBI:456216"/>
        <dbReference type="EC" id="2.7.1.12"/>
    </reaction>
</comment>
<keyword evidence="4 9" id="KW-0808">Transferase</keyword>
<dbReference type="SUPFAM" id="SSF52540">
    <property type="entry name" value="P-loop containing nucleoside triphosphate hydrolases"/>
    <property type="match status" value="1"/>
</dbReference>
<keyword evidence="11" id="KW-1185">Reference proteome</keyword>
<dbReference type="Proteomes" id="UP001265259">
    <property type="component" value="Unassembled WGS sequence"/>
</dbReference>
<dbReference type="CDD" id="cd02021">
    <property type="entry name" value="GntK"/>
    <property type="match status" value="1"/>
</dbReference>
<dbReference type="InterPro" id="IPR027417">
    <property type="entry name" value="P-loop_NTPase"/>
</dbReference>
<accession>A0ABU3DDT9</accession>
<comment type="caution">
    <text evidence="10">The sequence shown here is derived from an EMBL/GenBank/DDBJ whole genome shotgun (WGS) entry which is preliminary data.</text>
</comment>
<dbReference type="GO" id="GO:0046316">
    <property type="term" value="F:gluconokinase activity"/>
    <property type="evidence" value="ECO:0007669"/>
    <property type="project" value="UniProtKB-EC"/>
</dbReference>
<dbReference type="PANTHER" id="PTHR43442:SF3">
    <property type="entry name" value="GLUCONOKINASE-RELATED"/>
    <property type="match status" value="1"/>
</dbReference>
<evidence type="ECO:0000256" key="7">
    <source>
        <dbReference type="ARBA" id="ARBA00022840"/>
    </source>
</evidence>
<dbReference type="NCBIfam" id="TIGR01313">
    <property type="entry name" value="therm_gnt_kin"/>
    <property type="match status" value="1"/>
</dbReference>
<protein>
    <recommendedName>
        <fullName evidence="3 9">Gluconokinase</fullName>
        <ecNumber evidence="3 9">2.7.1.12</ecNumber>
    </recommendedName>
</protein>
<dbReference type="EC" id="2.7.1.12" evidence="3 9"/>
<keyword evidence="5 9" id="KW-0547">Nucleotide-binding</keyword>
<evidence type="ECO:0000256" key="9">
    <source>
        <dbReference type="RuleBase" id="RU363066"/>
    </source>
</evidence>
<keyword evidence="6 9" id="KW-0418">Kinase</keyword>
<reference evidence="10 11" key="1">
    <citation type="submission" date="2023-09" db="EMBL/GenBank/DDBJ databases">
        <authorList>
            <person name="Rey-Velasco X."/>
        </authorList>
    </citation>
    <scope>NUCLEOTIDE SEQUENCE [LARGE SCALE GENOMIC DNA]</scope>
    <source>
        <strain evidence="10 11">F158</strain>
    </source>
</reference>
<organism evidence="10 11">
    <name type="scientific">Tropicimonas omnivorans</name>
    <dbReference type="NCBI Taxonomy" id="3075590"/>
    <lineage>
        <taxon>Bacteria</taxon>
        <taxon>Pseudomonadati</taxon>
        <taxon>Pseudomonadota</taxon>
        <taxon>Alphaproteobacteria</taxon>
        <taxon>Rhodobacterales</taxon>
        <taxon>Roseobacteraceae</taxon>
        <taxon>Tropicimonas</taxon>
    </lineage>
</organism>
<comment type="pathway">
    <text evidence="1">Carbohydrate acid metabolism.</text>
</comment>
<evidence type="ECO:0000313" key="11">
    <source>
        <dbReference type="Proteomes" id="UP001265259"/>
    </source>
</evidence>
<evidence type="ECO:0000256" key="2">
    <source>
        <dbReference type="ARBA" id="ARBA00008420"/>
    </source>
</evidence>
<dbReference type="InterPro" id="IPR006001">
    <property type="entry name" value="Therm_gnt_kin"/>
</dbReference>
<proteinExistence type="inferred from homology"/>